<dbReference type="EMBL" id="WNZX01000010">
    <property type="protein sequence ID" value="MUG71667.1"/>
    <property type="molecule type" value="Genomic_DNA"/>
</dbReference>
<feature type="domain" description="Lumazine-binding" evidence="11">
    <location>
        <begin position="1"/>
        <end position="96"/>
    </location>
</feature>
<gene>
    <name evidence="12" type="primary">ribE</name>
    <name evidence="12" type="ORF">GNP93_13400</name>
</gene>
<dbReference type="Proteomes" id="UP000450917">
    <property type="component" value="Unassembled WGS sequence"/>
</dbReference>
<dbReference type="SUPFAM" id="SSF63380">
    <property type="entry name" value="Riboflavin synthase domain-like"/>
    <property type="match status" value="2"/>
</dbReference>
<feature type="repeat" description="Lumazine-binding" evidence="10">
    <location>
        <begin position="1"/>
        <end position="96"/>
    </location>
</feature>
<evidence type="ECO:0000259" key="11">
    <source>
        <dbReference type="PROSITE" id="PS51177"/>
    </source>
</evidence>
<evidence type="ECO:0000256" key="5">
    <source>
        <dbReference type="ARBA" id="ARBA00013950"/>
    </source>
</evidence>
<proteinExistence type="predicted"/>
<keyword evidence="8" id="KW-0677">Repeat</keyword>
<evidence type="ECO:0000313" key="13">
    <source>
        <dbReference type="Proteomes" id="UP000450917"/>
    </source>
</evidence>
<dbReference type="FunFam" id="2.40.30.20:FF:000004">
    <property type="entry name" value="Riboflavin synthase, alpha subunit"/>
    <property type="match status" value="1"/>
</dbReference>
<dbReference type="PANTHER" id="PTHR21098:SF12">
    <property type="entry name" value="RIBOFLAVIN SYNTHASE"/>
    <property type="match status" value="1"/>
</dbReference>
<evidence type="ECO:0000256" key="7">
    <source>
        <dbReference type="ARBA" id="ARBA00022679"/>
    </source>
</evidence>
<dbReference type="NCBIfam" id="TIGR00187">
    <property type="entry name" value="ribE"/>
    <property type="match status" value="1"/>
</dbReference>
<sequence length="222" mass="24121">MFTGIIEEIGTMRRIAKQGQAMVLTIGAKRILEDVKLGDSIAVNGVCLTVVAYDESSFTVDVMPETFRRTNLERLQTGARVNLERAMAANGRFGGHIVQGHVDSTGIITSRTPEENAVVFRVEPRDAGMMKYVIPHGSITIDGISLTVVESGEAHFTVSIIPHTLAETILEHKKAGDEVNLEADVLGKYIERLLGFRGAGPEGQGKPQSRLTASFLTEHGFM</sequence>
<keyword evidence="13" id="KW-1185">Reference proteome</keyword>
<dbReference type="InterPro" id="IPR023366">
    <property type="entry name" value="ATP_synth_asu-like_sf"/>
</dbReference>
<dbReference type="GO" id="GO:0004746">
    <property type="term" value="F:riboflavin synthase activity"/>
    <property type="evidence" value="ECO:0007669"/>
    <property type="project" value="UniProtKB-UniRule"/>
</dbReference>
<dbReference type="AlphaFoldDB" id="A0A7X3CU15"/>
<evidence type="ECO:0000256" key="4">
    <source>
        <dbReference type="ARBA" id="ARBA00012827"/>
    </source>
</evidence>
<comment type="caution">
    <text evidence="12">The sequence shown here is derived from an EMBL/GenBank/DDBJ whole genome shotgun (WGS) entry which is preliminary data.</text>
</comment>
<evidence type="ECO:0000256" key="6">
    <source>
        <dbReference type="ARBA" id="ARBA00022619"/>
    </source>
</evidence>
<dbReference type="PANTHER" id="PTHR21098">
    <property type="entry name" value="RIBOFLAVIN SYNTHASE ALPHA CHAIN"/>
    <property type="match status" value="1"/>
</dbReference>
<comment type="function">
    <text evidence="2">Catalyzes the dismutation of two molecules of 6,7-dimethyl-8-ribityllumazine, resulting in the formation of riboflavin and 5-amino-6-(D-ribitylamino)uracil.</text>
</comment>
<evidence type="ECO:0000256" key="8">
    <source>
        <dbReference type="ARBA" id="ARBA00022737"/>
    </source>
</evidence>
<dbReference type="FunFam" id="2.40.30.20:FF:000006">
    <property type="entry name" value="Riboflavin synthase, alpha subunit"/>
    <property type="match status" value="1"/>
</dbReference>
<reference evidence="12 13" key="1">
    <citation type="submission" date="2019-11" db="EMBL/GenBank/DDBJ databases">
        <title>Draft genome sequences of five Paenibacillus species of dairy origin.</title>
        <authorList>
            <person name="Olajide A.M."/>
            <person name="Chen S."/>
            <person name="Lapointe G."/>
        </authorList>
    </citation>
    <scope>NUCLEOTIDE SEQUENCE [LARGE SCALE GENOMIC DNA]</scope>
    <source>
        <strain evidence="12 13">2CS3</strain>
    </source>
</reference>
<dbReference type="InterPro" id="IPR017938">
    <property type="entry name" value="Riboflavin_synthase-like_b-brl"/>
</dbReference>
<dbReference type="InterPro" id="IPR026017">
    <property type="entry name" value="Lumazine-bd_dom"/>
</dbReference>
<feature type="domain" description="Lumazine-binding" evidence="11">
    <location>
        <begin position="97"/>
        <end position="194"/>
    </location>
</feature>
<organism evidence="12 13">
    <name type="scientific">Paenibacillus validus</name>
    <dbReference type="NCBI Taxonomy" id="44253"/>
    <lineage>
        <taxon>Bacteria</taxon>
        <taxon>Bacillati</taxon>
        <taxon>Bacillota</taxon>
        <taxon>Bacilli</taxon>
        <taxon>Bacillales</taxon>
        <taxon>Paenibacillaceae</taxon>
        <taxon>Paenibacillus</taxon>
    </lineage>
</organism>
<feature type="repeat" description="Lumazine-binding" evidence="10">
    <location>
        <begin position="97"/>
        <end position="194"/>
    </location>
</feature>
<dbReference type="Pfam" id="PF00677">
    <property type="entry name" value="Lum_binding"/>
    <property type="match status" value="2"/>
</dbReference>
<keyword evidence="7 12" id="KW-0808">Transferase</keyword>
<dbReference type="Gene3D" id="2.40.30.20">
    <property type="match status" value="2"/>
</dbReference>
<keyword evidence="6" id="KW-0686">Riboflavin biosynthesis</keyword>
<comment type="pathway">
    <text evidence="3">Cofactor biosynthesis; riboflavin biosynthesis; riboflavin from 2-hydroxy-3-oxobutyl phosphate and 5-amino-6-(D-ribitylamino)uracil: step 2/2.</text>
</comment>
<evidence type="ECO:0000313" key="12">
    <source>
        <dbReference type="EMBL" id="MUG71667.1"/>
    </source>
</evidence>
<evidence type="ECO:0000256" key="2">
    <source>
        <dbReference type="ARBA" id="ARBA00002803"/>
    </source>
</evidence>
<name>A0A7X3CU15_9BACL</name>
<dbReference type="InterPro" id="IPR001783">
    <property type="entry name" value="Lumazine-bd"/>
</dbReference>
<dbReference type="PROSITE" id="PS51177">
    <property type="entry name" value="LUMAZINE_BIND"/>
    <property type="match status" value="2"/>
</dbReference>
<dbReference type="GO" id="GO:0009231">
    <property type="term" value="P:riboflavin biosynthetic process"/>
    <property type="evidence" value="ECO:0007669"/>
    <property type="project" value="UniProtKB-KW"/>
</dbReference>
<dbReference type="CDD" id="cd00402">
    <property type="entry name" value="Riboflavin_synthase_like"/>
    <property type="match status" value="1"/>
</dbReference>
<evidence type="ECO:0000256" key="9">
    <source>
        <dbReference type="NCBIfam" id="TIGR00187"/>
    </source>
</evidence>
<accession>A0A7X3CU15</accession>
<dbReference type="EC" id="2.5.1.9" evidence="4 9"/>
<evidence type="ECO:0000256" key="1">
    <source>
        <dbReference type="ARBA" id="ARBA00000968"/>
    </source>
</evidence>
<dbReference type="NCBIfam" id="NF006767">
    <property type="entry name" value="PRK09289.1"/>
    <property type="match status" value="1"/>
</dbReference>
<protein>
    <recommendedName>
        <fullName evidence="5 9">Riboflavin synthase</fullName>
        <ecNumber evidence="4 9">2.5.1.9</ecNumber>
    </recommendedName>
</protein>
<dbReference type="PIRSF" id="PIRSF000498">
    <property type="entry name" value="Riboflavin_syn_A"/>
    <property type="match status" value="1"/>
</dbReference>
<comment type="catalytic activity">
    <reaction evidence="1">
        <text>2 6,7-dimethyl-8-(1-D-ribityl)lumazine + H(+) = 5-amino-6-(D-ribitylamino)uracil + riboflavin</text>
        <dbReference type="Rhea" id="RHEA:20772"/>
        <dbReference type="ChEBI" id="CHEBI:15378"/>
        <dbReference type="ChEBI" id="CHEBI:15934"/>
        <dbReference type="ChEBI" id="CHEBI:57986"/>
        <dbReference type="ChEBI" id="CHEBI:58201"/>
        <dbReference type="EC" id="2.5.1.9"/>
    </reaction>
</comment>
<evidence type="ECO:0000256" key="3">
    <source>
        <dbReference type="ARBA" id="ARBA00004887"/>
    </source>
</evidence>
<dbReference type="NCBIfam" id="NF009566">
    <property type="entry name" value="PRK13020.1"/>
    <property type="match status" value="1"/>
</dbReference>
<evidence type="ECO:0000256" key="10">
    <source>
        <dbReference type="PROSITE-ProRule" id="PRU00524"/>
    </source>
</evidence>
<dbReference type="RefSeq" id="WP_127607927.1">
    <property type="nucleotide sequence ID" value="NZ_JARTHJ010000149.1"/>
</dbReference>